<feature type="transmembrane region" description="Helical" evidence="8">
    <location>
        <begin position="611"/>
        <end position="632"/>
    </location>
</feature>
<feature type="transmembrane region" description="Helical" evidence="8">
    <location>
        <begin position="40"/>
        <end position="59"/>
    </location>
</feature>
<evidence type="ECO:0000313" key="11">
    <source>
        <dbReference type="Proteomes" id="UP000015106"/>
    </source>
</evidence>
<keyword evidence="6 8" id="KW-0472">Membrane</keyword>
<keyword evidence="7 8" id="KW-0927">Auxin signaling pathway</keyword>
<dbReference type="GO" id="GO:0010329">
    <property type="term" value="F:auxin efflux transmembrane transporter activity"/>
    <property type="evidence" value="ECO:0007669"/>
    <property type="project" value="TreeGrafter"/>
</dbReference>
<evidence type="ECO:0000256" key="8">
    <source>
        <dbReference type="RuleBase" id="RU362108"/>
    </source>
</evidence>
<evidence type="ECO:0000256" key="3">
    <source>
        <dbReference type="ARBA" id="ARBA00022448"/>
    </source>
</evidence>
<comment type="caution">
    <text evidence="8">Lacks conserved residue(s) required for the propagation of feature annotation.</text>
</comment>
<dbReference type="Pfam" id="PF03547">
    <property type="entry name" value="Mem_trans"/>
    <property type="match status" value="1"/>
</dbReference>
<evidence type="ECO:0000256" key="1">
    <source>
        <dbReference type="ARBA" id="ARBA00004141"/>
    </source>
</evidence>
<evidence type="ECO:0000256" key="9">
    <source>
        <dbReference type="SAM" id="MobiDB-lite"/>
    </source>
</evidence>
<comment type="function">
    <text evidence="8">May act as a component of the auxin efflux carrier.</text>
</comment>
<dbReference type="InterPro" id="IPR051107">
    <property type="entry name" value="Auxin_Efflux_Carrier"/>
</dbReference>
<dbReference type="EnsemblPlants" id="TuG1812G0300002743.01.T03">
    <property type="protein sequence ID" value="TuG1812G0300002743.01.T03"/>
    <property type="gene ID" value="TuG1812G0300002743.01"/>
</dbReference>
<feature type="compositionally biased region" description="Polar residues" evidence="9">
    <location>
        <begin position="367"/>
        <end position="377"/>
    </location>
</feature>
<sequence length="638" mass="69666">MISLHDLYTVLAAVVPLYVAMILAYGSVRWWGIFTPDQCSGINRFVAIFAVPLLSFHFISTNDPYEMNLRFLAADTLQKLLVLALLAVCSRLIPSRRAWVPRLDWSITLFSLSTLPNTLVMGIPLLIAMYGPYAGSLMVQIVVLQCIIWYTLLLFLFEFRAARLLIADQFPDTAASIVSLHVDPDVVSLEGGHAEAESEVAADGRLHVTVSRSSVSRRSTLLVTPRPSNLTGAEIYSLSSSQNPTPRGSNFNQADFFAVVGGAPPARVDGSSFGASEHYSLQSSQGPTPRESNLDEHSAAPKQAMTDAGAQHNHDAKELHMFVWSSSASPVSEVVSGLPVFGGGTGAAHLDAAAKEIRMVVPADPPQNGSCKENGSYTAAARGGRKAVEHDGDAVQAGPDRLTPRLNSSPGDEDGAETGRARQHQMPPASVMTRLILIMVWRKLIRNPNTYSSLIGLTWSLVAFRWHVSMPTMVEKSISILSDAGLGMAMFSLGGCPRPLCSCLRPPLHRVAPQLILPPSPSCPHPACMHNTVNLSLGRTVHGAAAEHHRLRQLRRRRLHGRPLPRGPCRHCCRVSRRRSPWDASEGRHCSGNYARMPTKKTPRMHTREKVIFYFCMCCFLLIINPLASVIACVCVEK</sequence>
<feature type="transmembrane region" description="Helical" evidence="8">
    <location>
        <begin position="6"/>
        <end position="28"/>
    </location>
</feature>
<dbReference type="GO" id="GO:0005783">
    <property type="term" value="C:endoplasmic reticulum"/>
    <property type="evidence" value="ECO:0007669"/>
    <property type="project" value="TreeGrafter"/>
</dbReference>
<accession>A0A8R7TVX1</accession>
<keyword evidence="3 8" id="KW-0813">Transport</keyword>
<evidence type="ECO:0000256" key="4">
    <source>
        <dbReference type="ARBA" id="ARBA00022692"/>
    </source>
</evidence>
<keyword evidence="4 8" id="KW-0812">Transmembrane</keyword>
<dbReference type="AlphaFoldDB" id="A0A8R7TVX1"/>
<reference evidence="10" key="2">
    <citation type="submission" date="2018-03" db="EMBL/GenBank/DDBJ databases">
        <title>The Triticum urartu genome reveals the dynamic nature of wheat genome evolution.</title>
        <authorList>
            <person name="Ling H."/>
            <person name="Ma B."/>
            <person name="Shi X."/>
            <person name="Liu H."/>
            <person name="Dong L."/>
            <person name="Sun H."/>
            <person name="Cao Y."/>
            <person name="Gao Q."/>
            <person name="Zheng S."/>
            <person name="Li Y."/>
            <person name="Yu Y."/>
            <person name="Du H."/>
            <person name="Qi M."/>
            <person name="Li Y."/>
            <person name="Yu H."/>
            <person name="Cui Y."/>
            <person name="Wang N."/>
            <person name="Chen C."/>
            <person name="Wu H."/>
            <person name="Zhao Y."/>
            <person name="Zhang J."/>
            <person name="Li Y."/>
            <person name="Zhou W."/>
            <person name="Zhang B."/>
            <person name="Hu W."/>
            <person name="Eijk M."/>
            <person name="Tang J."/>
            <person name="Witsenboer H."/>
            <person name="Zhao S."/>
            <person name="Li Z."/>
            <person name="Zhang A."/>
            <person name="Wang D."/>
            <person name="Liang C."/>
        </authorList>
    </citation>
    <scope>NUCLEOTIDE SEQUENCE [LARGE SCALE GENOMIC DNA]</scope>
    <source>
        <strain evidence="10">cv. G1812</strain>
    </source>
</reference>
<feature type="region of interest" description="Disordered" evidence="9">
    <location>
        <begin position="268"/>
        <end position="312"/>
    </location>
</feature>
<dbReference type="Gramene" id="TuG1812G0300002743.01.T03">
    <property type="protein sequence ID" value="TuG1812G0300002743.01.T03"/>
    <property type="gene ID" value="TuG1812G0300002743.01"/>
</dbReference>
<name>A0A8R7TVX1_TRIUA</name>
<evidence type="ECO:0000313" key="10">
    <source>
        <dbReference type="EnsemblPlants" id="TuG1812G0300002743.01.T03"/>
    </source>
</evidence>
<keyword evidence="11" id="KW-1185">Reference proteome</keyword>
<feature type="region of interest" description="Disordered" evidence="9">
    <location>
        <begin position="364"/>
        <end position="426"/>
    </location>
</feature>
<keyword evidence="5 8" id="KW-1133">Transmembrane helix</keyword>
<comment type="subcellular location">
    <subcellularLocation>
        <location evidence="1 8">Membrane</location>
        <topology evidence="1 8">Multi-pass membrane protein</topology>
    </subcellularLocation>
</comment>
<feature type="transmembrane region" description="Helical" evidence="8">
    <location>
        <begin position="71"/>
        <end position="93"/>
    </location>
</feature>
<gene>
    <name evidence="10" type="primary">LOC125544235</name>
</gene>
<dbReference type="InterPro" id="IPR004776">
    <property type="entry name" value="Mem_transp_PIN-like"/>
</dbReference>
<dbReference type="GO" id="GO:0009921">
    <property type="term" value="C:auxin efflux carrier complex"/>
    <property type="evidence" value="ECO:0007669"/>
    <property type="project" value="EnsemblPlants"/>
</dbReference>
<proteinExistence type="inferred from homology"/>
<dbReference type="Proteomes" id="UP000015106">
    <property type="component" value="Chromosome 3"/>
</dbReference>
<reference evidence="11" key="1">
    <citation type="journal article" date="2013" name="Nature">
        <title>Draft genome of the wheat A-genome progenitor Triticum urartu.</title>
        <authorList>
            <person name="Ling H.Q."/>
            <person name="Zhao S."/>
            <person name="Liu D."/>
            <person name="Wang J."/>
            <person name="Sun H."/>
            <person name="Zhang C."/>
            <person name="Fan H."/>
            <person name="Li D."/>
            <person name="Dong L."/>
            <person name="Tao Y."/>
            <person name="Gao C."/>
            <person name="Wu H."/>
            <person name="Li Y."/>
            <person name="Cui Y."/>
            <person name="Guo X."/>
            <person name="Zheng S."/>
            <person name="Wang B."/>
            <person name="Yu K."/>
            <person name="Liang Q."/>
            <person name="Yang W."/>
            <person name="Lou X."/>
            <person name="Chen J."/>
            <person name="Feng M."/>
            <person name="Jian J."/>
            <person name="Zhang X."/>
            <person name="Luo G."/>
            <person name="Jiang Y."/>
            <person name="Liu J."/>
            <person name="Wang Z."/>
            <person name="Sha Y."/>
            <person name="Zhang B."/>
            <person name="Wu H."/>
            <person name="Tang D."/>
            <person name="Shen Q."/>
            <person name="Xue P."/>
            <person name="Zou S."/>
            <person name="Wang X."/>
            <person name="Liu X."/>
            <person name="Wang F."/>
            <person name="Yang Y."/>
            <person name="An X."/>
            <person name="Dong Z."/>
            <person name="Zhang K."/>
            <person name="Zhang X."/>
            <person name="Luo M.C."/>
            <person name="Dvorak J."/>
            <person name="Tong Y."/>
            <person name="Wang J."/>
            <person name="Yang H."/>
            <person name="Li Z."/>
            <person name="Wang D."/>
            <person name="Zhang A."/>
            <person name="Wang J."/>
        </authorList>
    </citation>
    <scope>NUCLEOTIDE SEQUENCE</scope>
    <source>
        <strain evidence="11">cv. G1812</strain>
    </source>
</reference>
<feature type="transmembrane region" description="Helical" evidence="8">
    <location>
        <begin position="137"/>
        <end position="157"/>
    </location>
</feature>
<evidence type="ECO:0000256" key="5">
    <source>
        <dbReference type="ARBA" id="ARBA00022989"/>
    </source>
</evidence>
<dbReference type="PANTHER" id="PTHR31752:SF72">
    <property type="entry name" value="AUXIN EFFLUX CARRIER COMPONENT 3A"/>
    <property type="match status" value="1"/>
</dbReference>
<feature type="compositionally biased region" description="Polar residues" evidence="9">
    <location>
        <begin position="279"/>
        <end position="291"/>
    </location>
</feature>
<dbReference type="GO" id="GO:0009734">
    <property type="term" value="P:auxin-activated signaling pathway"/>
    <property type="evidence" value="ECO:0007669"/>
    <property type="project" value="UniProtKB-UniRule"/>
</dbReference>
<comment type="similarity">
    <text evidence="2 8">Belongs to the auxin efflux carrier (TC 2.A.69.1) family.</text>
</comment>
<feature type="transmembrane region" description="Helical" evidence="8">
    <location>
        <begin position="105"/>
        <end position="131"/>
    </location>
</feature>
<protein>
    <recommendedName>
        <fullName evidence="8">Auxin efflux carrier component</fullName>
    </recommendedName>
</protein>
<evidence type="ECO:0000256" key="7">
    <source>
        <dbReference type="ARBA" id="ARBA00023294"/>
    </source>
</evidence>
<dbReference type="NCBIfam" id="TIGR00946">
    <property type="entry name" value="2a69"/>
    <property type="match status" value="1"/>
</dbReference>
<evidence type="ECO:0000256" key="2">
    <source>
        <dbReference type="ARBA" id="ARBA00009177"/>
    </source>
</evidence>
<evidence type="ECO:0000256" key="6">
    <source>
        <dbReference type="ARBA" id="ARBA00023136"/>
    </source>
</evidence>
<reference evidence="10" key="3">
    <citation type="submission" date="2022-06" db="UniProtKB">
        <authorList>
            <consortium name="EnsemblPlants"/>
        </authorList>
    </citation>
    <scope>IDENTIFICATION</scope>
</reference>
<dbReference type="GO" id="GO:0009926">
    <property type="term" value="P:auxin polar transport"/>
    <property type="evidence" value="ECO:0007669"/>
    <property type="project" value="EnsemblPlants"/>
</dbReference>
<dbReference type="InterPro" id="IPR014024">
    <property type="entry name" value="Auxin_eff_plant"/>
</dbReference>
<organism evidence="10 11">
    <name type="scientific">Triticum urartu</name>
    <name type="common">Red wild einkorn</name>
    <name type="synonym">Crithodium urartu</name>
    <dbReference type="NCBI Taxonomy" id="4572"/>
    <lineage>
        <taxon>Eukaryota</taxon>
        <taxon>Viridiplantae</taxon>
        <taxon>Streptophyta</taxon>
        <taxon>Embryophyta</taxon>
        <taxon>Tracheophyta</taxon>
        <taxon>Spermatophyta</taxon>
        <taxon>Magnoliopsida</taxon>
        <taxon>Liliopsida</taxon>
        <taxon>Poales</taxon>
        <taxon>Poaceae</taxon>
        <taxon>BOP clade</taxon>
        <taxon>Pooideae</taxon>
        <taxon>Triticodae</taxon>
        <taxon>Triticeae</taxon>
        <taxon>Triticinae</taxon>
        <taxon>Triticum</taxon>
    </lineage>
</organism>
<dbReference type="PANTHER" id="PTHR31752">
    <property type="entry name" value="AUXIN EFFLUX CARRIER COMPONENT 1B-RELATED"/>
    <property type="match status" value="1"/>
</dbReference>